<dbReference type="PROSITE" id="PS51419">
    <property type="entry name" value="RAB"/>
    <property type="match status" value="1"/>
</dbReference>
<evidence type="ECO:0000256" key="2">
    <source>
        <dbReference type="ARBA" id="ARBA00022741"/>
    </source>
</evidence>
<evidence type="ECO:0000256" key="1">
    <source>
        <dbReference type="ARBA" id="ARBA00006270"/>
    </source>
</evidence>
<feature type="compositionally biased region" description="Polar residues" evidence="5">
    <location>
        <begin position="166"/>
        <end position="179"/>
    </location>
</feature>
<keyword evidence="4" id="KW-0636">Prenylation</keyword>
<dbReference type="PANTHER" id="PTHR47981">
    <property type="entry name" value="RAB FAMILY"/>
    <property type="match status" value="1"/>
</dbReference>
<comment type="caution">
    <text evidence="6">The sequence shown here is derived from an EMBL/GenBank/DDBJ whole genome shotgun (WGS) entry which is preliminary data.</text>
</comment>
<reference evidence="6 7" key="1">
    <citation type="submission" date="2019-12" db="EMBL/GenBank/DDBJ databases">
        <authorList>
            <person name="Floudas D."/>
            <person name="Bentzer J."/>
            <person name="Ahren D."/>
            <person name="Johansson T."/>
            <person name="Persson P."/>
            <person name="Tunlid A."/>
        </authorList>
    </citation>
    <scope>NUCLEOTIDE SEQUENCE [LARGE SCALE GENOMIC DNA]</scope>
    <source>
        <strain evidence="6 7">CBS 102.39</strain>
    </source>
</reference>
<evidence type="ECO:0000313" key="6">
    <source>
        <dbReference type="EMBL" id="KAF4610010.1"/>
    </source>
</evidence>
<keyword evidence="4" id="KW-0449">Lipoprotein</keyword>
<dbReference type="InterPro" id="IPR027417">
    <property type="entry name" value="P-loop_NTPase"/>
</dbReference>
<feature type="region of interest" description="Disordered" evidence="5">
    <location>
        <begin position="260"/>
        <end position="279"/>
    </location>
</feature>
<dbReference type="InterPro" id="IPR001806">
    <property type="entry name" value="Small_GTPase"/>
</dbReference>
<proteinExistence type="inferred from homology"/>
<keyword evidence="7" id="KW-1185">Reference proteome</keyword>
<dbReference type="PRINTS" id="PR00449">
    <property type="entry name" value="RASTRNSFRMNG"/>
</dbReference>
<feature type="region of interest" description="Disordered" evidence="5">
    <location>
        <begin position="311"/>
        <end position="335"/>
    </location>
</feature>
<feature type="compositionally biased region" description="Low complexity" evidence="5">
    <location>
        <begin position="180"/>
        <end position="239"/>
    </location>
</feature>
<dbReference type="SUPFAM" id="SSF52540">
    <property type="entry name" value="P-loop containing nucleoside triphosphate hydrolases"/>
    <property type="match status" value="1"/>
</dbReference>
<accession>A0A8H4QF71</accession>
<keyword evidence="3" id="KW-0342">GTP-binding</keyword>
<gene>
    <name evidence="6" type="ORF">D9613_010310</name>
</gene>
<dbReference type="SMART" id="SM00174">
    <property type="entry name" value="RHO"/>
    <property type="match status" value="1"/>
</dbReference>
<dbReference type="PANTHER" id="PTHR47981:SF20">
    <property type="entry name" value="RAS-RELATED PROTEIN RAB-7A"/>
    <property type="match status" value="1"/>
</dbReference>
<dbReference type="Gene3D" id="3.40.50.300">
    <property type="entry name" value="P-loop containing nucleotide triphosphate hydrolases"/>
    <property type="match status" value="1"/>
</dbReference>
<organism evidence="6 7">
    <name type="scientific">Agrocybe pediades</name>
    <dbReference type="NCBI Taxonomy" id="84607"/>
    <lineage>
        <taxon>Eukaryota</taxon>
        <taxon>Fungi</taxon>
        <taxon>Dikarya</taxon>
        <taxon>Basidiomycota</taxon>
        <taxon>Agaricomycotina</taxon>
        <taxon>Agaricomycetes</taxon>
        <taxon>Agaricomycetidae</taxon>
        <taxon>Agaricales</taxon>
        <taxon>Agaricineae</taxon>
        <taxon>Strophariaceae</taxon>
        <taxon>Agrocybe</taxon>
    </lineage>
</organism>
<dbReference type="EMBL" id="JAACJL010000059">
    <property type="protein sequence ID" value="KAF4610010.1"/>
    <property type="molecule type" value="Genomic_DNA"/>
</dbReference>
<keyword evidence="2" id="KW-0547">Nucleotide-binding</keyword>
<evidence type="ECO:0000256" key="5">
    <source>
        <dbReference type="SAM" id="MobiDB-lite"/>
    </source>
</evidence>
<dbReference type="GO" id="GO:0000329">
    <property type="term" value="C:fungal-type vacuole membrane"/>
    <property type="evidence" value="ECO:0007669"/>
    <property type="project" value="TreeGrafter"/>
</dbReference>
<dbReference type="GO" id="GO:0032889">
    <property type="term" value="P:regulation of vacuole fusion, non-autophagic"/>
    <property type="evidence" value="ECO:0007669"/>
    <property type="project" value="TreeGrafter"/>
</dbReference>
<evidence type="ECO:0000256" key="4">
    <source>
        <dbReference type="ARBA" id="ARBA00023289"/>
    </source>
</evidence>
<dbReference type="PROSITE" id="PS51421">
    <property type="entry name" value="RAS"/>
    <property type="match status" value="1"/>
</dbReference>
<dbReference type="AlphaFoldDB" id="A0A8H4QF71"/>
<dbReference type="NCBIfam" id="TIGR00231">
    <property type="entry name" value="small_GTP"/>
    <property type="match status" value="1"/>
</dbReference>
<feature type="region of interest" description="Disordered" evidence="5">
    <location>
        <begin position="153"/>
        <end position="239"/>
    </location>
</feature>
<dbReference type="Pfam" id="PF00071">
    <property type="entry name" value="Ras"/>
    <property type="match status" value="1"/>
</dbReference>
<comment type="similarity">
    <text evidence="1">Belongs to the small GTPase superfamily. Rab family.</text>
</comment>
<feature type="compositionally biased region" description="Low complexity" evidence="5">
    <location>
        <begin position="320"/>
        <end position="334"/>
    </location>
</feature>
<dbReference type="Proteomes" id="UP000521872">
    <property type="component" value="Unassembled WGS sequence"/>
</dbReference>
<name>A0A8H4QF71_9AGAR</name>
<dbReference type="GO" id="GO:0005770">
    <property type="term" value="C:late endosome"/>
    <property type="evidence" value="ECO:0007669"/>
    <property type="project" value="TreeGrafter"/>
</dbReference>
<evidence type="ECO:0000313" key="7">
    <source>
        <dbReference type="Proteomes" id="UP000521872"/>
    </source>
</evidence>
<dbReference type="FunFam" id="3.40.50.300:FF:001447">
    <property type="entry name" value="Ras-related protein Rab-1B"/>
    <property type="match status" value="1"/>
</dbReference>
<sequence>MPTVKLVVIGSSGVGKTSLRGKYISGRFSSGYRATIGADFITKTLPHPTKPDESVTLQIWDTAGQERFSSLSSAFFRGADAALLMFDVNQPETMSALKKWWADFCDKTPVSSDADMNDYCCVVVGNKIDMAGKDGMVSQSEALEFLDELVPPPSSNLSSAGDVLPSTPTNGILQRNGTDIPTPNSSISSQSTPSSSSLPIPRSSAIAIQNGSGSTSRSPRTGLSKSRSRSSSRFYPGTMTTTHTVMTIYHTPSSSMFDLYESARSSPEPPLSPPGSVRKRSMTILSSNSASSGSAATITPSLFAREREMLSVNGSPPPLASSSGSPLLGSSSNYPPLPPERGPKLFFTSAKTGEGVTDVFEYIAKRVIRKWEYEEWVEARTMHYRDASGAADTIRLQADGRGRKWSNCC</sequence>
<dbReference type="SMART" id="SM00173">
    <property type="entry name" value="RAS"/>
    <property type="match status" value="1"/>
</dbReference>
<protein>
    <recommendedName>
        <fullName evidence="8">Ras-domain-containing protein</fullName>
    </recommendedName>
</protein>
<dbReference type="SMART" id="SM00175">
    <property type="entry name" value="RAB"/>
    <property type="match status" value="1"/>
</dbReference>
<evidence type="ECO:0008006" key="8">
    <source>
        <dbReference type="Google" id="ProtNLM"/>
    </source>
</evidence>
<dbReference type="InterPro" id="IPR005225">
    <property type="entry name" value="Small_GTP-bd"/>
</dbReference>
<dbReference type="GO" id="GO:0003924">
    <property type="term" value="F:GTPase activity"/>
    <property type="evidence" value="ECO:0007669"/>
    <property type="project" value="InterPro"/>
</dbReference>
<dbReference type="GO" id="GO:0005525">
    <property type="term" value="F:GTP binding"/>
    <property type="evidence" value="ECO:0007669"/>
    <property type="project" value="UniProtKB-KW"/>
</dbReference>
<evidence type="ECO:0000256" key="3">
    <source>
        <dbReference type="ARBA" id="ARBA00023134"/>
    </source>
</evidence>